<dbReference type="EMBL" id="RAYQ01000034">
    <property type="protein sequence ID" value="RKI87896.1"/>
    <property type="molecule type" value="Genomic_DNA"/>
</dbReference>
<comment type="caution">
    <text evidence="1">The sequence shown here is derived from an EMBL/GenBank/DDBJ whole genome shotgun (WGS) entry which is preliminary data.</text>
</comment>
<keyword evidence="2" id="KW-1185">Reference proteome</keyword>
<dbReference type="OrthoDB" id="1957844at2"/>
<protein>
    <submittedName>
        <fullName evidence="1">Uncharacterized protein</fullName>
    </submittedName>
</protein>
<evidence type="ECO:0000313" key="2">
    <source>
        <dbReference type="Proteomes" id="UP000280696"/>
    </source>
</evidence>
<name>A0A3A9AKR4_9FIRM</name>
<dbReference type="AlphaFoldDB" id="A0A3A9AKR4"/>
<organism evidence="1 2">
    <name type="scientific">Parablautia intestinalis</name>
    <dbReference type="NCBI Taxonomy" id="2320100"/>
    <lineage>
        <taxon>Bacteria</taxon>
        <taxon>Bacillati</taxon>
        <taxon>Bacillota</taxon>
        <taxon>Clostridia</taxon>
        <taxon>Lachnospirales</taxon>
        <taxon>Lachnospiraceae</taxon>
        <taxon>Parablautia</taxon>
    </lineage>
</organism>
<gene>
    <name evidence="1" type="ORF">D7V94_20250</name>
</gene>
<dbReference type="RefSeq" id="WP_120472117.1">
    <property type="nucleotide sequence ID" value="NZ_RAYQ01000034.1"/>
</dbReference>
<proteinExistence type="predicted"/>
<evidence type="ECO:0000313" key="1">
    <source>
        <dbReference type="EMBL" id="RKI87896.1"/>
    </source>
</evidence>
<sequence>MDRETVIQNIMNNYGKYGITPEMIKENIEPLIDDGIKDGISYDLIYLYLRAMLDRLTGQEFYCTSDEIAIAFGVSNDEMHRIIEESRQELAEAGENPDEYFRSVQSTRFMM</sequence>
<accession>A0A3A9AKR4</accession>
<dbReference type="Proteomes" id="UP000280696">
    <property type="component" value="Unassembled WGS sequence"/>
</dbReference>
<reference evidence="1 2" key="1">
    <citation type="submission" date="2018-09" db="EMBL/GenBank/DDBJ databases">
        <title>Murine metabolic-syndrome-specific gut microbial biobank.</title>
        <authorList>
            <person name="Liu C."/>
        </authorList>
    </citation>
    <scope>NUCLEOTIDE SEQUENCE [LARGE SCALE GENOMIC DNA]</scope>
    <source>
        <strain evidence="1 2">0.1xD8-82</strain>
    </source>
</reference>